<dbReference type="AlphaFoldDB" id="A0A1I2C9Y5"/>
<dbReference type="Proteomes" id="UP000181976">
    <property type="component" value="Unassembled WGS sequence"/>
</dbReference>
<evidence type="ECO:0000313" key="2">
    <source>
        <dbReference type="Proteomes" id="UP000181976"/>
    </source>
</evidence>
<dbReference type="InParanoid" id="A0A1I2C9Y5"/>
<gene>
    <name evidence="1" type="ORF">SAMN05444380_11572</name>
</gene>
<reference evidence="1 2" key="1">
    <citation type="submission" date="2016-10" db="EMBL/GenBank/DDBJ databases">
        <authorList>
            <person name="de Groot N.N."/>
        </authorList>
    </citation>
    <scope>NUCLEOTIDE SEQUENCE [LARGE SCALE GENOMIC DNA]</scope>
    <source>
        <strain evidence="1 2">DSM 19012</strain>
    </source>
</reference>
<accession>A0A1I2C9Y5</accession>
<dbReference type="EMBL" id="FONA01000015">
    <property type="protein sequence ID" value="SFE65137.1"/>
    <property type="molecule type" value="Genomic_DNA"/>
</dbReference>
<evidence type="ECO:0000313" key="1">
    <source>
        <dbReference type="EMBL" id="SFE65137.1"/>
    </source>
</evidence>
<proteinExistence type="predicted"/>
<sequence length="70" mass="8240">MVRLKHQILQSTLYSFYHFNSTMVRLKLEIVNAEAAKLYKFQFHYGSIEAEFAVLGEIEGKKISIPLWFD</sequence>
<organism evidence="1 2">
    <name type="scientific">Thermophagus xiamenensis</name>
    <dbReference type="NCBI Taxonomy" id="385682"/>
    <lineage>
        <taxon>Bacteria</taxon>
        <taxon>Pseudomonadati</taxon>
        <taxon>Bacteroidota</taxon>
        <taxon>Bacteroidia</taxon>
        <taxon>Marinilabiliales</taxon>
        <taxon>Marinilabiliaceae</taxon>
        <taxon>Thermophagus</taxon>
    </lineage>
</organism>
<protein>
    <submittedName>
        <fullName evidence="1">Uncharacterized protein</fullName>
    </submittedName>
</protein>
<keyword evidence="2" id="KW-1185">Reference proteome</keyword>
<name>A0A1I2C9Y5_9BACT</name>